<comment type="caution">
    <text evidence="2">The sequence shown here is derived from an EMBL/GenBank/DDBJ whole genome shotgun (WGS) entry which is preliminary data.</text>
</comment>
<dbReference type="Pfam" id="PF12937">
    <property type="entry name" value="F-box-like"/>
    <property type="match status" value="1"/>
</dbReference>
<dbReference type="PANTHER" id="PTHR46731:SF1">
    <property type="entry name" value="F-BOX ONLY PROTEIN 15"/>
    <property type="match status" value="1"/>
</dbReference>
<evidence type="ECO:0000313" key="2">
    <source>
        <dbReference type="EMBL" id="KAJ4436089.1"/>
    </source>
</evidence>
<dbReference type="PANTHER" id="PTHR46731">
    <property type="entry name" value="F-BOX ONLY PROTEIN 15"/>
    <property type="match status" value="1"/>
</dbReference>
<feature type="domain" description="F-box" evidence="1">
    <location>
        <begin position="190"/>
        <end position="237"/>
    </location>
</feature>
<organism evidence="2 3">
    <name type="scientific">Periplaneta americana</name>
    <name type="common">American cockroach</name>
    <name type="synonym">Blatta americana</name>
    <dbReference type="NCBI Taxonomy" id="6978"/>
    <lineage>
        <taxon>Eukaryota</taxon>
        <taxon>Metazoa</taxon>
        <taxon>Ecdysozoa</taxon>
        <taxon>Arthropoda</taxon>
        <taxon>Hexapoda</taxon>
        <taxon>Insecta</taxon>
        <taxon>Pterygota</taxon>
        <taxon>Neoptera</taxon>
        <taxon>Polyneoptera</taxon>
        <taxon>Dictyoptera</taxon>
        <taxon>Blattodea</taxon>
        <taxon>Blattoidea</taxon>
        <taxon>Blattidae</taxon>
        <taxon>Blattinae</taxon>
        <taxon>Periplaneta</taxon>
    </lineage>
</organism>
<keyword evidence="3" id="KW-1185">Reference proteome</keyword>
<reference evidence="2 3" key="1">
    <citation type="journal article" date="2022" name="Allergy">
        <title>Genome assembly and annotation of Periplaneta americana reveal a comprehensive cockroach allergen profile.</title>
        <authorList>
            <person name="Wang L."/>
            <person name="Xiong Q."/>
            <person name="Saelim N."/>
            <person name="Wang L."/>
            <person name="Nong W."/>
            <person name="Wan A.T."/>
            <person name="Shi M."/>
            <person name="Liu X."/>
            <person name="Cao Q."/>
            <person name="Hui J.H.L."/>
            <person name="Sookrung N."/>
            <person name="Leung T.F."/>
            <person name="Tungtrongchitr A."/>
            <person name="Tsui S.K.W."/>
        </authorList>
    </citation>
    <scope>NUCLEOTIDE SEQUENCE [LARGE SCALE GENOMIC DNA]</scope>
    <source>
        <strain evidence="2">PWHHKU_190912</strain>
    </source>
</reference>
<dbReference type="InterPro" id="IPR032675">
    <property type="entry name" value="LRR_dom_sf"/>
</dbReference>
<sequence length="267" mass="30905">MTMDLMEFPLARWMEQRSERRNWHYEGTTRTSYIVGPGTTSDPYFKRYASACIISSGFRLFSDMQSKDNEGNVTEAGNPILSQKLEWFPHCNNNGLFNDSHNYRGYISVAGVPEFCSAVLLHASKATDMSLPHLSTLNAIGLGRDQTGNFEYRRPALYRLRYPGRLLIMKRIKYQRTTRSTERWLRSRCNYNIDRLPNELLILIFSYLDVRELSASVALVCKLWYELAQSPVLWRRLRFDGKGLTTDTAKALLKKAPILKELILSDR</sequence>
<dbReference type="SMART" id="SM00256">
    <property type="entry name" value="FBOX"/>
    <property type="match status" value="1"/>
</dbReference>
<dbReference type="SUPFAM" id="SSF81383">
    <property type="entry name" value="F-box domain"/>
    <property type="match status" value="1"/>
</dbReference>
<dbReference type="InterPro" id="IPR036047">
    <property type="entry name" value="F-box-like_dom_sf"/>
</dbReference>
<protein>
    <recommendedName>
        <fullName evidence="1">F-box domain-containing protein</fullName>
    </recommendedName>
</protein>
<gene>
    <name evidence="2" type="ORF">ANN_18716</name>
</gene>
<evidence type="ECO:0000259" key="1">
    <source>
        <dbReference type="PROSITE" id="PS50181"/>
    </source>
</evidence>
<dbReference type="InterPro" id="IPR001810">
    <property type="entry name" value="F-box_dom"/>
</dbReference>
<proteinExistence type="predicted"/>
<dbReference type="Gene3D" id="3.80.10.10">
    <property type="entry name" value="Ribonuclease Inhibitor"/>
    <property type="match status" value="1"/>
</dbReference>
<evidence type="ECO:0000313" key="3">
    <source>
        <dbReference type="Proteomes" id="UP001148838"/>
    </source>
</evidence>
<dbReference type="EMBL" id="JAJSOF020000023">
    <property type="protein sequence ID" value="KAJ4436089.1"/>
    <property type="molecule type" value="Genomic_DNA"/>
</dbReference>
<dbReference type="Proteomes" id="UP001148838">
    <property type="component" value="Unassembled WGS sequence"/>
</dbReference>
<dbReference type="PROSITE" id="PS50181">
    <property type="entry name" value="FBOX"/>
    <property type="match status" value="1"/>
</dbReference>
<accession>A0ABQ8SPI2</accession>
<name>A0ABQ8SPI2_PERAM</name>